<name>A0A086J338_NEMA1</name>
<evidence type="ECO:0000313" key="3">
    <source>
        <dbReference type="Proteomes" id="UP000054524"/>
    </source>
</evidence>
<proteinExistence type="predicted"/>
<reference evidence="2 3" key="1">
    <citation type="journal article" date="2014" name="Genome Announc.">
        <title>Genome Sequence of the Microsporidian Species Nematocida sp1 Strain ERTm6 (ATCC PRA-372).</title>
        <authorList>
            <person name="Bakowski M.A."/>
            <person name="Priest M."/>
            <person name="Young S."/>
            <person name="Cuomo C.A."/>
            <person name="Troemel E.R."/>
        </authorList>
    </citation>
    <scope>NUCLEOTIDE SEQUENCE [LARGE SCALE GENOMIC DNA]</scope>
    <source>
        <strain evidence="2 3">ERTm6</strain>
    </source>
</reference>
<dbReference type="AlphaFoldDB" id="A0A086J338"/>
<organism evidence="2 3">
    <name type="scientific">Nematocida ausubeli (strain ATCC PRA-371 / ERTm2)</name>
    <name type="common">Nematode killer fungus</name>
    <dbReference type="NCBI Taxonomy" id="1913371"/>
    <lineage>
        <taxon>Eukaryota</taxon>
        <taxon>Fungi</taxon>
        <taxon>Fungi incertae sedis</taxon>
        <taxon>Microsporidia</taxon>
        <taxon>Nematocida</taxon>
    </lineage>
</organism>
<keyword evidence="3" id="KW-1185">Reference proteome</keyword>
<dbReference type="GeneID" id="77675680"/>
<feature type="signal peptide" evidence="1">
    <location>
        <begin position="1"/>
        <end position="26"/>
    </location>
</feature>
<dbReference type="Proteomes" id="UP000054524">
    <property type="component" value="Unassembled WGS sequence"/>
</dbReference>
<gene>
    <name evidence="2" type="ORF">NESG_00707</name>
</gene>
<dbReference type="EMBL" id="AKIJ01000002">
    <property type="protein sequence ID" value="KFG26556.1"/>
    <property type="molecule type" value="Genomic_DNA"/>
</dbReference>
<sequence>MKTRYSVIWIKAVALISVLLMNVCRADLSLSEVESTLNFEIATSGSPVKINPEGPLNFLRGYIYQKMECMYNKRFFSPEINTYYFVKEDITATQAEPIYKYNRTQQKDKAYTALPENKMDVYAERYHNHLIDLFPSPTGDVTLETRGNQSFVQFLRAETTEKHSLQILAMLLLFSEGVSIPIDFNNKKLNVYEKDKKDKIHFEVEMVIPWFNREENETKRFEQKKVKQMIKFFQEYAIDPEVLSLMEEKCSQEEIATGTFLDSPKFLIQSYIFGFIDTAERATEFIQTVHEMTEKYAPKTEAQSKNDSVYGRLFKPARTITGTDCIALMKKTQEILSMHQTFPFTNSKQLPAYKSIHYYNRETNAFSTKYLETYSNCVECVILSLFCCLAYDPVEGIYETDHMGNVSPSLKEFFSPKNQPFDMTKVEFQRNWCRVVADLGESRIAYCKERNEIDCGILNMLIVIAEVVEVPEEEKKKILGFAQSLKEQKGVLKNELSNAIQEYTNALLTRLSKTKSLIVELSDLKGDKYANERYDISGDISITFENNTIKNTIVLTTAPRHSFIKMPPVITKVSNFQMEKMNEIADSCKNETVFIENLFVLYVDYEIRKINTSEENEEFLKDEVQITIKNNFTDINRLLLVNNISELSYKSLLVTFSIIYTMNQNLCPSHPLIRLTSNILGSTELSNIEIQKEMLPPIVFAGLHNKSDSNSNYPNIKLSENQYNQVASSSFAALFIDYILDCDMAVFIKWIKFYIDNLYAQRDMNYNPLLDPSMNIMICQYIFKDGTMKHSDTIDGFMIQKHAKKEDEALSIIHFIWATYLCVEKRPNIELIKKNLDAIRENSFISSECTNYIESRAIIKRAIKKLNNMKDKLYINEDFVSKFSWFIKTLTSITS</sequence>
<dbReference type="HOGENOM" id="CLU_009683_3_0_1"/>
<accession>A0A086J338</accession>
<protein>
    <submittedName>
        <fullName evidence="2">Uncharacterized protein</fullName>
    </submittedName>
</protein>
<dbReference type="RefSeq" id="XP_052905111.1">
    <property type="nucleotide sequence ID" value="XM_053048351.1"/>
</dbReference>
<evidence type="ECO:0000313" key="2">
    <source>
        <dbReference type="EMBL" id="KFG26556.1"/>
    </source>
</evidence>
<keyword evidence="1" id="KW-0732">Signal</keyword>
<evidence type="ECO:0000256" key="1">
    <source>
        <dbReference type="SAM" id="SignalP"/>
    </source>
</evidence>
<comment type="caution">
    <text evidence="2">The sequence shown here is derived from an EMBL/GenBank/DDBJ whole genome shotgun (WGS) entry which is preliminary data.</text>
</comment>
<feature type="chain" id="PRO_5001807971" evidence="1">
    <location>
        <begin position="27"/>
        <end position="895"/>
    </location>
</feature>